<reference evidence="2 3" key="1">
    <citation type="journal article" date="2019" name="Sci. Rep.">
        <title>Comparative genomics of chytrid fungi reveal insights into the obligate biotrophic and pathogenic lifestyle of Synchytrium endobioticum.</title>
        <authorList>
            <person name="van de Vossenberg B.T.L.H."/>
            <person name="Warris S."/>
            <person name="Nguyen H.D.T."/>
            <person name="van Gent-Pelzer M.P.E."/>
            <person name="Joly D.L."/>
            <person name="van de Geest H.C."/>
            <person name="Bonants P.J.M."/>
            <person name="Smith D.S."/>
            <person name="Levesque C.A."/>
            <person name="van der Lee T.A.J."/>
        </authorList>
    </citation>
    <scope>NUCLEOTIDE SEQUENCE [LARGE SCALE GENOMIC DNA]</scope>
    <source>
        <strain evidence="2 3">CBS 675.73</strain>
    </source>
</reference>
<gene>
    <name evidence="2" type="ORF">CcCBS67573_g00218</name>
</gene>
<dbReference type="EMBL" id="QEAP01000003">
    <property type="protein sequence ID" value="TPX78519.1"/>
    <property type="molecule type" value="Genomic_DNA"/>
</dbReference>
<keyword evidence="1" id="KW-0812">Transmembrane</keyword>
<keyword evidence="1" id="KW-1133">Transmembrane helix</keyword>
<comment type="caution">
    <text evidence="2">The sequence shown here is derived from an EMBL/GenBank/DDBJ whole genome shotgun (WGS) entry which is preliminary data.</text>
</comment>
<keyword evidence="1" id="KW-0472">Membrane</keyword>
<protein>
    <recommendedName>
        <fullName evidence="4">G-protein coupled receptors family 1 profile domain-containing protein</fullName>
    </recommendedName>
</protein>
<accession>A0A507FQ20</accession>
<proteinExistence type="predicted"/>
<feature type="transmembrane region" description="Helical" evidence="1">
    <location>
        <begin position="69"/>
        <end position="95"/>
    </location>
</feature>
<evidence type="ECO:0000313" key="2">
    <source>
        <dbReference type="EMBL" id="TPX78519.1"/>
    </source>
</evidence>
<organism evidence="2 3">
    <name type="scientific">Chytriomyces confervae</name>
    <dbReference type="NCBI Taxonomy" id="246404"/>
    <lineage>
        <taxon>Eukaryota</taxon>
        <taxon>Fungi</taxon>
        <taxon>Fungi incertae sedis</taxon>
        <taxon>Chytridiomycota</taxon>
        <taxon>Chytridiomycota incertae sedis</taxon>
        <taxon>Chytridiomycetes</taxon>
        <taxon>Chytridiales</taxon>
        <taxon>Chytriomycetaceae</taxon>
        <taxon>Chytriomyces</taxon>
    </lineage>
</organism>
<feature type="transmembrane region" description="Helical" evidence="1">
    <location>
        <begin position="224"/>
        <end position="240"/>
    </location>
</feature>
<evidence type="ECO:0000313" key="3">
    <source>
        <dbReference type="Proteomes" id="UP000320333"/>
    </source>
</evidence>
<feature type="transmembrane region" description="Helical" evidence="1">
    <location>
        <begin position="34"/>
        <end position="57"/>
    </location>
</feature>
<feature type="transmembrane region" description="Helical" evidence="1">
    <location>
        <begin position="101"/>
        <end position="124"/>
    </location>
</feature>
<keyword evidence="3" id="KW-1185">Reference proteome</keyword>
<name>A0A507FQ20_9FUNG</name>
<feature type="transmembrane region" description="Helical" evidence="1">
    <location>
        <begin position="136"/>
        <end position="153"/>
    </location>
</feature>
<feature type="transmembrane region" description="Helical" evidence="1">
    <location>
        <begin position="246"/>
        <end position="268"/>
    </location>
</feature>
<sequence length="297" mass="32547">MVGFSNSSVPLASDTETHGNCTAAVISTPDIGQFLIYGGLAGMAVMLALMSLVSTGIRFLDPGRPERYWIVASLMTVFNVWAVIFSFLFASTIVFNEGSCFVGYLLTNIASQFFFLHFDLFVLYKTHAISQGDRRVTAASIVLILNRVFWVAYDIDRSYGFWDPQSGSCLYSQHAIAGIGYNSADMIIDAFCTTVCIAFTWNAIGSRYGDVISVLLSENVSRSAIILAVNSVLVYASSHVTDPFELTVAFFTQNLAYVMCLNAELLWFDRRKAVHDRVCSSSISKGPDRSGGHSTNA</sequence>
<dbReference type="AlphaFoldDB" id="A0A507FQ20"/>
<dbReference type="OrthoDB" id="2122814at2759"/>
<dbReference type="Proteomes" id="UP000320333">
    <property type="component" value="Unassembled WGS sequence"/>
</dbReference>
<evidence type="ECO:0008006" key="4">
    <source>
        <dbReference type="Google" id="ProtNLM"/>
    </source>
</evidence>
<feature type="transmembrane region" description="Helical" evidence="1">
    <location>
        <begin position="186"/>
        <end position="204"/>
    </location>
</feature>
<evidence type="ECO:0000256" key="1">
    <source>
        <dbReference type="SAM" id="Phobius"/>
    </source>
</evidence>